<dbReference type="GO" id="GO:0016787">
    <property type="term" value="F:hydrolase activity"/>
    <property type="evidence" value="ECO:0007669"/>
    <property type="project" value="UniProtKB-KW"/>
</dbReference>
<keyword evidence="8 13" id="KW-0238">DNA-binding</keyword>
<dbReference type="Pfam" id="PF02559">
    <property type="entry name" value="CarD_TRCF_RID"/>
    <property type="match status" value="1"/>
</dbReference>
<dbReference type="PROSITE" id="PS51194">
    <property type="entry name" value="HELICASE_CTER"/>
    <property type="match status" value="1"/>
</dbReference>
<dbReference type="SUPFAM" id="SSF143517">
    <property type="entry name" value="TRCF domain-like"/>
    <property type="match status" value="1"/>
</dbReference>
<dbReference type="InterPro" id="IPR041471">
    <property type="entry name" value="UvrB_inter"/>
</dbReference>
<keyword evidence="4 13" id="KW-0227">DNA damage</keyword>
<dbReference type="PANTHER" id="PTHR47964">
    <property type="entry name" value="ATP-DEPENDENT DNA HELICASE HOMOLOG RECG, CHLOROPLASTIC"/>
    <property type="match status" value="1"/>
</dbReference>
<protein>
    <recommendedName>
        <fullName evidence="12 13">Transcription-repair-coupling factor</fullName>
        <shortName evidence="13">TRCF</shortName>
        <ecNumber evidence="13">3.6.4.-</ecNumber>
    </recommendedName>
</protein>
<dbReference type="STRING" id="569857.TP70_10720"/>
<comment type="subcellular location">
    <subcellularLocation>
        <location evidence="1 13">Cytoplasm</location>
    </subcellularLocation>
</comment>
<dbReference type="InterPro" id="IPR001650">
    <property type="entry name" value="Helicase_C-like"/>
</dbReference>
<dbReference type="InterPro" id="IPR005118">
    <property type="entry name" value="TRCF_C"/>
</dbReference>
<comment type="similarity">
    <text evidence="11 13">In the C-terminal section; belongs to the helicase family. RecG subfamily.</text>
</comment>
<evidence type="ECO:0000256" key="4">
    <source>
        <dbReference type="ARBA" id="ARBA00022763"/>
    </source>
</evidence>
<accession>A0A0D6XPV7</accession>
<dbReference type="NCBIfam" id="TIGR00580">
    <property type="entry name" value="mfd"/>
    <property type="match status" value="1"/>
</dbReference>
<comment type="similarity">
    <text evidence="10 13">In the N-terminal section; belongs to the UvrB family.</text>
</comment>
<dbReference type="InterPro" id="IPR037235">
    <property type="entry name" value="TRCF-like_C_D7"/>
</dbReference>
<organism evidence="17 19">
    <name type="scientific">Staphylococcus microti</name>
    <dbReference type="NCBI Taxonomy" id="569857"/>
    <lineage>
        <taxon>Bacteria</taxon>
        <taxon>Bacillati</taxon>
        <taxon>Bacillota</taxon>
        <taxon>Bacilli</taxon>
        <taxon>Bacillales</taxon>
        <taxon>Staphylococcaceae</taxon>
        <taxon>Staphylococcus</taxon>
    </lineage>
</organism>
<dbReference type="HAMAP" id="MF_00969">
    <property type="entry name" value="TRCF"/>
    <property type="match status" value="1"/>
</dbReference>
<dbReference type="InterPro" id="IPR003711">
    <property type="entry name" value="CarD-like/TRCF_RID"/>
</dbReference>
<gene>
    <name evidence="13 17" type="primary">mfd</name>
    <name evidence="17" type="ORF">NCTC13832_00212</name>
    <name evidence="16" type="ORF">TP70_10720</name>
</gene>
<dbReference type="PROSITE" id="PS51192">
    <property type="entry name" value="HELICASE_ATP_BIND_1"/>
    <property type="match status" value="1"/>
</dbReference>
<dbReference type="SMART" id="SM00982">
    <property type="entry name" value="TRCF"/>
    <property type="match status" value="1"/>
</dbReference>
<evidence type="ECO:0000256" key="9">
    <source>
        <dbReference type="ARBA" id="ARBA00023204"/>
    </source>
</evidence>
<name>A0A0D6XPV7_9STAP</name>
<dbReference type="Gene3D" id="3.40.50.11140">
    <property type="match status" value="1"/>
</dbReference>
<evidence type="ECO:0000313" key="17">
    <source>
        <dbReference type="EMBL" id="SUM56574.1"/>
    </source>
</evidence>
<dbReference type="SMART" id="SM00487">
    <property type="entry name" value="DEXDc"/>
    <property type="match status" value="1"/>
</dbReference>
<dbReference type="GO" id="GO:0003684">
    <property type="term" value="F:damaged DNA binding"/>
    <property type="evidence" value="ECO:0007669"/>
    <property type="project" value="InterPro"/>
</dbReference>
<evidence type="ECO:0000256" key="12">
    <source>
        <dbReference type="ARBA" id="ARBA00070128"/>
    </source>
</evidence>
<dbReference type="Gene3D" id="3.90.1150.50">
    <property type="entry name" value="Transcription-repair-coupling factor, D7 domain"/>
    <property type="match status" value="1"/>
</dbReference>
<dbReference type="InterPro" id="IPR027417">
    <property type="entry name" value="P-loop_NTPase"/>
</dbReference>
<evidence type="ECO:0000256" key="5">
    <source>
        <dbReference type="ARBA" id="ARBA00022801"/>
    </source>
</evidence>
<reference evidence="16 18" key="1">
    <citation type="submission" date="2015-01" db="EMBL/GenBank/DDBJ databases">
        <authorList>
            <person name="Guo J."/>
        </authorList>
    </citation>
    <scope>NUCLEOTIDE SEQUENCE [LARGE SCALE GENOMIC DNA]</scope>
    <source>
        <strain evidence="16 18">DSM 22147</strain>
    </source>
</reference>
<keyword evidence="3 13" id="KW-0547">Nucleotide-binding</keyword>
<dbReference type="EMBL" id="UHDT01000001">
    <property type="protein sequence ID" value="SUM56574.1"/>
    <property type="molecule type" value="Genomic_DNA"/>
</dbReference>
<dbReference type="SUPFAM" id="SSF52540">
    <property type="entry name" value="P-loop containing nucleoside triphosphate hydrolases"/>
    <property type="match status" value="4"/>
</dbReference>
<dbReference type="InterPro" id="IPR014001">
    <property type="entry name" value="Helicase_ATP-bd"/>
</dbReference>
<dbReference type="GO" id="GO:0005524">
    <property type="term" value="F:ATP binding"/>
    <property type="evidence" value="ECO:0007669"/>
    <property type="project" value="UniProtKB-UniRule"/>
</dbReference>
<dbReference type="Pfam" id="PF03461">
    <property type="entry name" value="TRCF"/>
    <property type="match status" value="1"/>
</dbReference>
<dbReference type="Gene3D" id="2.40.10.170">
    <property type="match status" value="1"/>
</dbReference>
<dbReference type="Pfam" id="PF00271">
    <property type="entry name" value="Helicase_C"/>
    <property type="match status" value="1"/>
</dbReference>
<dbReference type="Proteomes" id="UP000032366">
    <property type="component" value="Unassembled WGS sequence"/>
</dbReference>
<sequence length="1174" mass="134982">MKPIINEIIHQDTQFKTFAEQVGDHNLLVTGLTPSAKAAMIAEMYQSSHRQVLLVTNNLYQADKLETDLLQFVPDEEVYKYPVQDMMTEEFSTQSPEFMSERVRTLTALAHERRGLFVVPLNGLKKLLTPKALWQSHQMVLNIGDDIDLNEFLTKLVSMGYRRESVVTNIGDFSVRGGIIDIYPLLGDPVRIELFDTEVDSMRLFDVETQRSLENIETLEITTAHDFIMTEEVRQRTVEKLTAAYEETRPKIDKAVRQDIKDTYDAFHITDEERFDPQVLRRLIAFMYDKSETIIDYFKENAIVFVDEYQRVKETEDTLMAETTDFLQNLVESGKGFIGQRFMDDDAFDTMIRQRPITYFTLFTSSMPVKLDEIFKFSCKPVQQYYGQYDIMTSELQRFMRQEYRIVMVAETATKKERIQAMLSEMHVPTLLDPDIEVMLPGHAAIVEGSLSEGFELPYMSLVVITERELFKSKRKKTSKKRRKTLTNAEKIKSYQELNVGDYVVHVHHGVGRYLGVETLEVGDVHRDYMKIQYKGTDQLFVPVDQMDQVQKYVGSEDKTPKLYKLGGSEWKKTKAKVQSNVEDIADELIALYKEREQSVGYQFAPDTEEQHAFEMDFPYELTEDQDKSIREIKADMESARPMDRLLCGDVGYGKTEVAVRAAFKAVMSGKQVAFLVPTTILAQQHYETLIERMRDFPVEIQLMSRFRTAKEIRETKEGLKTGFVDIVVGTHKLLGKTIEYKDLGLLIVDEEQRFGVRHKEKIKALKANVDVLTLTATPIPRTLHMSMLGVRDLSVIETPPENRFPVQTYVLEQNANFVKEALERELSRDGQAFYLYNKVQSIYEKREQLRMLMPEAEIGVAHGQLTERDLEETMLNFINGEYDILLTTTIIETGVDVPNANTLIIEEADRFGLSQLYQLRGRVGRSSRIGYAYFLHPQNKVLTETAEDRLQAIKEFTELGSGFKIAMRDLNIRGAGNLLGKQQHGFIDSVGYDLYAQMLEEAVNEKRGVKVETPAPELEMDIRIDAYLPASYIQNEQAKIEIYKKLRATETHAQLMDIKDELLDRFNEYPQEVAHLLDSVEIKVYLLQVGVQYVKDTGKAIEVMLTQAGTDRINGEELFRQSEPLGRSMTLGVKDGCMKVTLKKGKQWFESLKFLAKILSESLRLEDEEASGI</sequence>
<dbReference type="Pfam" id="PF00270">
    <property type="entry name" value="DEAD"/>
    <property type="match status" value="1"/>
</dbReference>
<dbReference type="CDD" id="cd17991">
    <property type="entry name" value="DEXHc_TRCF"/>
    <property type="match status" value="1"/>
</dbReference>
<dbReference type="GO" id="GO:0003678">
    <property type="term" value="F:DNA helicase activity"/>
    <property type="evidence" value="ECO:0007669"/>
    <property type="project" value="TreeGrafter"/>
</dbReference>
<evidence type="ECO:0000256" key="11">
    <source>
        <dbReference type="ARBA" id="ARBA00061399"/>
    </source>
</evidence>
<keyword evidence="2 13" id="KW-0963">Cytoplasm</keyword>
<dbReference type="InterPro" id="IPR036101">
    <property type="entry name" value="CarD-like/TRCF_RID_sf"/>
</dbReference>
<dbReference type="RefSeq" id="WP_044361572.1">
    <property type="nucleotide sequence ID" value="NZ_JXWY01000142.1"/>
</dbReference>
<evidence type="ECO:0000256" key="8">
    <source>
        <dbReference type="ARBA" id="ARBA00023125"/>
    </source>
</evidence>
<dbReference type="GO" id="GO:0005737">
    <property type="term" value="C:cytoplasm"/>
    <property type="evidence" value="ECO:0007669"/>
    <property type="project" value="UniProtKB-SubCell"/>
</dbReference>
<dbReference type="SMART" id="SM01058">
    <property type="entry name" value="CarD_TRCF"/>
    <property type="match status" value="1"/>
</dbReference>
<dbReference type="OrthoDB" id="9804325at2"/>
<reference evidence="17 19" key="2">
    <citation type="submission" date="2018-06" db="EMBL/GenBank/DDBJ databases">
        <authorList>
            <consortium name="Pathogen Informatics"/>
            <person name="Doyle S."/>
        </authorList>
    </citation>
    <scope>NUCLEOTIDE SEQUENCE [LARGE SCALE GENOMIC DNA]</scope>
    <source>
        <strain evidence="17 19">NCTC13832</strain>
    </source>
</reference>
<keyword evidence="6" id="KW-0347">Helicase</keyword>
<proteinExistence type="inferred from homology"/>
<dbReference type="Gene3D" id="3.30.2060.10">
    <property type="entry name" value="Penicillin-binding protein 1b domain"/>
    <property type="match status" value="1"/>
</dbReference>
<dbReference type="Proteomes" id="UP000254100">
    <property type="component" value="Unassembled WGS sequence"/>
</dbReference>
<evidence type="ECO:0000313" key="18">
    <source>
        <dbReference type="Proteomes" id="UP000032366"/>
    </source>
</evidence>
<keyword evidence="7 13" id="KW-0067">ATP-binding</keyword>
<feature type="domain" description="Helicase C-terminal" evidence="15">
    <location>
        <begin position="811"/>
        <end position="972"/>
    </location>
</feature>
<evidence type="ECO:0000313" key="16">
    <source>
        <dbReference type="EMBL" id="KIX89873.1"/>
    </source>
</evidence>
<keyword evidence="18" id="KW-1185">Reference proteome</keyword>
<dbReference type="SMART" id="SM00490">
    <property type="entry name" value="HELICc"/>
    <property type="match status" value="1"/>
</dbReference>
<feature type="domain" description="Helicase ATP-binding" evidence="14">
    <location>
        <begin position="636"/>
        <end position="797"/>
    </location>
</feature>
<evidence type="ECO:0000256" key="10">
    <source>
        <dbReference type="ARBA" id="ARBA00061104"/>
    </source>
</evidence>
<dbReference type="InterPro" id="IPR048635">
    <property type="entry name" value="MFD_D3"/>
</dbReference>
<dbReference type="Gene3D" id="3.40.50.300">
    <property type="entry name" value="P-loop containing nucleotide triphosphate hydrolases"/>
    <property type="match status" value="2"/>
</dbReference>
<evidence type="ECO:0000256" key="13">
    <source>
        <dbReference type="HAMAP-Rule" id="MF_00969"/>
    </source>
</evidence>
<evidence type="ECO:0000256" key="3">
    <source>
        <dbReference type="ARBA" id="ARBA00022741"/>
    </source>
</evidence>
<dbReference type="Pfam" id="PF17757">
    <property type="entry name" value="UvrB_inter"/>
    <property type="match status" value="1"/>
</dbReference>
<dbReference type="InterPro" id="IPR004576">
    <property type="entry name" value="Mfd"/>
</dbReference>
<dbReference type="PANTHER" id="PTHR47964:SF1">
    <property type="entry name" value="ATP-DEPENDENT DNA HELICASE HOMOLOG RECG, CHLOROPLASTIC"/>
    <property type="match status" value="1"/>
</dbReference>
<evidence type="ECO:0000256" key="7">
    <source>
        <dbReference type="ARBA" id="ARBA00022840"/>
    </source>
</evidence>
<keyword evidence="5 13" id="KW-0378">Hydrolase</keyword>
<dbReference type="EC" id="3.6.4.-" evidence="13"/>
<evidence type="ECO:0000256" key="6">
    <source>
        <dbReference type="ARBA" id="ARBA00022806"/>
    </source>
</evidence>
<evidence type="ECO:0000256" key="2">
    <source>
        <dbReference type="ARBA" id="ARBA00022490"/>
    </source>
</evidence>
<dbReference type="SUPFAM" id="SSF141259">
    <property type="entry name" value="CarD-like"/>
    <property type="match status" value="1"/>
</dbReference>
<comment type="function">
    <text evidence="13">Couples transcription and DNA repair by recognizing RNA polymerase (RNAP) stalled at DNA lesions. Mediates ATP-dependent release of RNAP and its truncated transcript from the DNA, and recruitment of nucleotide excision repair machinery to the damaged site.</text>
</comment>
<evidence type="ECO:0000259" key="15">
    <source>
        <dbReference type="PROSITE" id="PS51194"/>
    </source>
</evidence>
<dbReference type="FunFam" id="3.40.50.300:FF:000546">
    <property type="entry name" value="Transcription-repair-coupling factor"/>
    <property type="match status" value="1"/>
</dbReference>
<dbReference type="Gene3D" id="3.40.50.11180">
    <property type="match status" value="1"/>
</dbReference>
<dbReference type="InterPro" id="IPR011545">
    <property type="entry name" value="DEAD/DEAH_box_helicase_dom"/>
</dbReference>
<dbReference type="GO" id="GO:0006355">
    <property type="term" value="P:regulation of DNA-templated transcription"/>
    <property type="evidence" value="ECO:0007669"/>
    <property type="project" value="UniProtKB-UniRule"/>
</dbReference>
<dbReference type="InterPro" id="IPR047112">
    <property type="entry name" value="RecG/Mfd"/>
</dbReference>
<evidence type="ECO:0000259" key="14">
    <source>
        <dbReference type="PROSITE" id="PS51192"/>
    </source>
</evidence>
<dbReference type="Pfam" id="PF21132">
    <property type="entry name" value="MFD_D3"/>
    <property type="match status" value="1"/>
</dbReference>
<evidence type="ECO:0000256" key="1">
    <source>
        <dbReference type="ARBA" id="ARBA00004496"/>
    </source>
</evidence>
<dbReference type="GO" id="GO:0000716">
    <property type="term" value="P:transcription-coupled nucleotide-excision repair, DNA damage recognition"/>
    <property type="evidence" value="ECO:0007669"/>
    <property type="project" value="UniProtKB-UniRule"/>
</dbReference>
<dbReference type="AlphaFoldDB" id="A0A0D6XPV7"/>
<keyword evidence="9 13" id="KW-0234">DNA repair</keyword>
<dbReference type="EMBL" id="JXWY01000142">
    <property type="protein sequence ID" value="KIX89873.1"/>
    <property type="molecule type" value="Genomic_DNA"/>
</dbReference>
<evidence type="ECO:0000313" key="19">
    <source>
        <dbReference type="Proteomes" id="UP000254100"/>
    </source>
</evidence>